<evidence type="ECO:0000256" key="6">
    <source>
        <dbReference type="ARBA" id="ARBA00023136"/>
    </source>
</evidence>
<gene>
    <name evidence="10" type="ORF">SLS58_011001</name>
</gene>
<evidence type="ECO:0000256" key="4">
    <source>
        <dbReference type="ARBA" id="ARBA00022801"/>
    </source>
</evidence>
<proteinExistence type="inferred from homology"/>
<dbReference type="InterPro" id="IPR050925">
    <property type="entry name" value="Rhomboid_protease_S54"/>
</dbReference>
<evidence type="ECO:0000256" key="3">
    <source>
        <dbReference type="ARBA" id="ARBA00022692"/>
    </source>
</evidence>
<feature type="compositionally biased region" description="Basic and acidic residues" evidence="7">
    <location>
        <begin position="171"/>
        <end position="187"/>
    </location>
</feature>
<feature type="transmembrane region" description="Helical" evidence="8">
    <location>
        <begin position="288"/>
        <end position="308"/>
    </location>
</feature>
<keyword evidence="6 8" id="KW-0472">Membrane</keyword>
<organism evidence="10 11">
    <name type="scientific">Diplodia intermedia</name>
    <dbReference type="NCBI Taxonomy" id="856260"/>
    <lineage>
        <taxon>Eukaryota</taxon>
        <taxon>Fungi</taxon>
        <taxon>Dikarya</taxon>
        <taxon>Ascomycota</taxon>
        <taxon>Pezizomycotina</taxon>
        <taxon>Dothideomycetes</taxon>
        <taxon>Dothideomycetes incertae sedis</taxon>
        <taxon>Botryosphaeriales</taxon>
        <taxon>Botryosphaeriaceae</taxon>
        <taxon>Diplodia</taxon>
    </lineage>
</organism>
<feature type="transmembrane region" description="Helical" evidence="8">
    <location>
        <begin position="251"/>
        <end position="268"/>
    </location>
</feature>
<feature type="transmembrane region" description="Helical" evidence="8">
    <location>
        <begin position="367"/>
        <end position="386"/>
    </location>
</feature>
<evidence type="ECO:0000256" key="2">
    <source>
        <dbReference type="ARBA" id="ARBA00009045"/>
    </source>
</evidence>
<dbReference type="Proteomes" id="UP001521184">
    <property type="component" value="Unassembled WGS sequence"/>
</dbReference>
<evidence type="ECO:0000256" key="8">
    <source>
        <dbReference type="SAM" id="Phobius"/>
    </source>
</evidence>
<feature type="region of interest" description="Disordered" evidence="7">
    <location>
        <begin position="14"/>
        <end position="51"/>
    </location>
</feature>
<name>A0ABR3T2C7_9PEZI</name>
<feature type="transmembrane region" description="Helical" evidence="8">
    <location>
        <begin position="425"/>
        <end position="446"/>
    </location>
</feature>
<dbReference type="PANTHER" id="PTHR43731">
    <property type="entry name" value="RHOMBOID PROTEASE"/>
    <property type="match status" value="1"/>
</dbReference>
<keyword evidence="5 8" id="KW-1133">Transmembrane helix</keyword>
<dbReference type="InterPro" id="IPR035952">
    <property type="entry name" value="Rhomboid-like_sf"/>
</dbReference>
<feature type="domain" description="Peptidase S54 rhomboid" evidence="9">
    <location>
        <begin position="332"/>
        <end position="475"/>
    </location>
</feature>
<evidence type="ECO:0000313" key="11">
    <source>
        <dbReference type="Proteomes" id="UP001521184"/>
    </source>
</evidence>
<dbReference type="PANTHER" id="PTHR43731:SF14">
    <property type="entry name" value="PRESENILIN-ASSOCIATED RHOMBOID-LIKE PROTEIN, MITOCHONDRIAL"/>
    <property type="match status" value="1"/>
</dbReference>
<evidence type="ECO:0000313" key="10">
    <source>
        <dbReference type="EMBL" id="KAL1633699.1"/>
    </source>
</evidence>
<accession>A0ABR3T2C7</accession>
<dbReference type="InterPro" id="IPR022764">
    <property type="entry name" value="Peptidase_S54_rhomboid_dom"/>
</dbReference>
<feature type="region of interest" description="Disordered" evidence="7">
    <location>
        <begin position="171"/>
        <end position="200"/>
    </location>
</feature>
<evidence type="ECO:0000259" key="9">
    <source>
        <dbReference type="Pfam" id="PF01694"/>
    </source>
</evidence>
<dbReference type="EMBL" id="JAKEKT020000149">
    <property type="protein sequence ID" value="KAL1633699.1"/>
    <property type="molecule type" value="Genomic_DNA"/>
</dbReference>
<feature type="compositionally biased region" description="Basic and acidic residues" evidence="7">
    <location>
        <begin position="37"/>
        <end position="51"/>
    </location>
</feature>
<feature type="transmembrane region" description="Helical" evidence="8">
    <location>
        <begin position="392"/>
        <end position="413"/>
    </location>
</feature>
<comment type="subcellular location">
    <subcellularLocation>
        <location evidence="1">Membrane</location>
        <topology evidence="1">Multi-pass membrane protein</topology>
    </subcellularLocation>
</comment>
<keyword evidence="11" id="KW-1185">Reference proteome</keyword>
<evidence type="ECO:0000256" key="1">
    <source>
        <dbReference type="ARBA" id="ARBA00004141"/>
    </source>
</evidence>
<comment type="similarity">
    <text evidence="2">Belongs to the peptidase S54 family.</text>
</comment>
<feature type="compositionally biased region" description="Basic and acidic residues" evidence="7">
    <location>
        <begin position="19"/>
        <end position="29"/>
    </location>
</feature>
<dbReference type="Pfam" id="PF01694">
    <property type="entry name" value="Rhomboid"/>
    <property type="match status" value="1"/>
</dbReference>
<protein>
    <recommendedName>
        <fullName evidence="9">Peptidase S54 rhomboid domain-containing protein</fullName>
    </recommendedName>
</protein>
<dbReference type="Gene3D" id="1.20.1540.10">
    <property type="entry name" value="Rhomboid-like"/>
    <property type="match status" value="1"/>
</dbReference>
<dbReference type="SUPFAM" id="SSF144091">
    <property type="entry name" value="Rhomboid-like"/>
    <property type="match status" value="1"/>
</dbReference>
<keyword evidence="4" id="KW-0378">Hydrolase</keyword>
<keyword evidence="3 8" id="KW-0812">Transmembrane</keyword>
<evidence type="ECO:0000256" key="7">
    <source>
        <dbReference type="SAM" id="MobiDB-lite"/>
    </source>
</evidence>
<comment type="caution">
    <text evidence="10">The sequence shown here is derived from an EMBL/GenBank/DDBJ whole genome shotgun (WGS) entry which is preliminary data.</text>
</comment>
<reference evidence="10 11" key="1">
    <citation type="journal article" date="2023" name="Plant Dis.">
        <title>First Report of Diplodia intermedia Causing Canker and Dieback Diseases on Apple Trees in Canada.</title>
        <authorList>
            <person name="Ellouze W."/>
            <person name="Ilyukhin E."/>
            <person name="Sulman M."/>
            <person name="Ali S."/>
        </authorList>
    </citation>
    <scope>NUCLEOTIDE SEQUENCE [LARGE SCALE GENOMIC DNA]</scope>
    <source>
        <strain evidence="10 11">M45-28</strain>
    </source>
</reference>
<sequence>MSNAWIVASAFARRPVASKKADPAPKPEALKAAFGDAEGKEDRQLPGGDLRQDKITKIFGPGIPAAEGNAFLRVLQHRRVTGSLAEEGVDGSTLISRERALNALEYLRSTYPVDEEAAAADWARKEAQRLEGEMIQRAQDLRLYKKADAEQTLGSVYGHSELEALRRRNEEAYERQKEEEKRREKVQGRGSGAGKSGTLGPVKAKTELRKKEKSEWVKYYEEQAMIRKETEAPKMSATQNLIVLSAQAARILPTALVSALILAGLYIFTDTYTPPVAAARLWPDTPPALATCFALLNINLLIFLAWRFPPFYRPFNKYLLQTPGYPTALSVLGNVFSHQDPKHLFMNMLILMGAGPQLHELVGRADFLAIYLAGGVLGSLGSLAVSVARRSFATSTLGASGALAATIGALLLLRDADAFHLPFFPEYRVPVSSYGLLAACLAYELWGLTRAGRTGMDHVAHLGGYLTGMAAAGLLKWRLAERTRVAEEKKKEMGFLQRTFSAGKDE</sequence>
<evidence type="ECO:0000256" key="5">
    <source>
        <dbReference type="ARBA" id="ARBA00022989"/>
    </source>
</evidence>